<evidence type="ECO:0000313" key="1">
    <source>
        <dbReference type="EMBL" id="AJI20286.1"/>
    </source>
</evidence>
<dbReference type="HOGENOM" id="CLU_2434738_0_0_9"/>
<protein>
    <submittedName>
        <fullName evidence="1">Uncharacterized protein</fullName>
    </submittedName>
</protein>
<reference evidence="1 2" key="1">
    <citation type="journal article" date="2015" name="Genome Announc.">
        <title>Complete genome sequences for 35 biothreat assay-relevant bacillus species.</title>
        <authorList>
            <person name="Johnson S.L."/>
            <person name="Daligault H.E."/>
            <person name="Davenport K.W."/>
            <person name="Jaissle J."/>
            <person name="Frey K.G."/>
            <person name="Ladner J.T."/>
            <person name="Broomall S.M."/>
            <person name="Bishop-Lilly K.A."/>
            <person name="Bruce D.C."/>
            <person name="Gibbons H.S."/>
            <person name="Coyne S.R."/>
            <person name="Lo C.C."/>
            <person name="Meincke L."/>
            <person name="Munk A.C."/>
            <person name="Koroleva G.I."/>
            <person name="Rosenzweig C.N."/>
            <person name="Palacios G.F."/>
            <person name="Redden C.L."/>
            <person name="Minogue T.D."/>
            <person name="Chain P.S."/>
        </authorList>
    </citation>
    <scope>NUCLEOTIDE SEQUENCE [LARGE SCALE GENOMIC DNA]</scope>
    <source>
        <strain evidence="2">ATCC 14581 / DSM 32 / JCM 2506 / NBRC 15308 / NCIMB 9376 / NCTC 10342 / NRRL B-14308 / VKM B-512</strain>
    </source>
</reference>
<organism evidence="1 2">
    <name type="scientific">Priestia megaterium (strain ATCC 14581 / DSM 32 / CCUG 1817 / JCM 2506 / NBRC 15308 / NCIMB 9376 / NCTC 10342 / NRRL B-14308 / VKM B-512 / Ford 19)</name>
    <name type="common">Bacillus megaterium</name>
    <dbReference type="NCBI Taxonomy" id="1348623"/>
    <lineage>
        <taxon>Bacteria</taxon>
        <taxon>Bacillati</taxon>
        <taxon>Bacillota</taxon>
        <taxon>Bacilli</taxon>
        <taxon>Bacillales</taxon>
        <taxon>Bacillaceae</taxon>
        <taxon>Priestia</taxon>
    </lineage>
</organism>
<dbReference type="AlphaFoldDB" id="A0A0B6A9Q7"/>
<name>A0A0B6A9Q7_PRIM2</name>
<dbReference type="GeneID" id="93643139"/>
<evidence type="ECO:0000313" key="2">
    <source>
        <dbReference type="Proteomes" id="UP000031829"/>
    </source>
</evidence>
<dbReference type="RefSeq" id="WP_034651364.1">
    <property type="nucleotide sequence ID" value="NZ_BCVB01000010.1"/>
</dbReference>
<dbReference type="Proteomes" id="UP000031829">
    <property type="component" value="Chromosome"/>
</dbReference>
<gene>
    <name evidence="1" type="ORF">BG04_5181</name>
</gene>
<dbReference type="KEGG" id="bmeg:BG04_5181"/>
<proteinExistence type="predicted"/>
<sequence>MSGFKKDIRAGSEKPHSLEQLKHEMEQSLWNLRKDLRNENRSETEMAMIKISLLSLFEEQANKLSKTELSDYLADYHKRVEQLFDRYSYK</sequence>
<accession>A0A0B6A9Q7</accession>
<dbReference type="EMBL" id="CP009920">
    <property type="protein sequence ID" value="AJI20286.1"/>
    <property type="molecule type" value="Genomic_DNA"/>
</dbReference>